<keyword evidence="3 6" id="KW-0812">Transmembrane</keyword>
<dbReference type="EnsemblPlants" id="LPERR12G03770.3">
    <property type="protein sequence ID" value="LPERR12G03770.3"/>
    <property type="gene ID" value="LPERR12G03770"/>
</dbReference>
<dbReference type="PANTHER" id="PTHR23504:SF82">
    <property type="entry name" value="MAJOR FACILITATOR SUPERFAMILY (MFS) PROFILE DOMAIN-CONTAINING PROTEIN"/>
    <property type="match status" value="1"/>
</dbReference>
<name>A0A0D9XX86_9ORYZ</name>
<evidence type="ECO:0000256" key="3">
    <source>
        <dbReference type="ARBA" id="ARBA00022692"/>
    </source>
</evidence>
<feature type="transmembrane region" description="Helical" evidence="6">
    <location>
        <begin position="31"/>
        <end position="55"/>
    </location>
</feature>
<evidence type="ECO:0000256" key="4">
    <source>
        <dbReference type="ARBA" id="ARBA00022989"/>
    </source>
</evidence>
<comment type="subcellular location">
    <subcellularLocation>
        <location evidence="1">Membrane</location>
        <topology evidence="1">Multi-pass membrane protein</topology>
    </subcellularLocation>
</comment>
<dbReference type="InterPro" id="IPR011701">
    <property type="entry name" value="MFS"/>
</dbReference>
<sequence length="614" mass="68236">MTPSGASYFLARTSSSVPWGIFADKYGRKPCIVISIISVIIFNTLFGLSTTYWMAIVSRGLLGLLYGILGPIKGSCIAQAYTSEVCMKEHRALGMSLETLHMHHDDRVEAINTLEAQDVASVSEETAQESGSGRMRHEKNLLKNWQLLFSFWVVRSRKYRGLSLTSKDVGIVLSVSGIGVFVYQFVIYPLLHKYVGSIKQICYATILSIAVVSSYPFMAKLYGVELKATITTACNILQNNVVLRASDIFEPVAANGLRSGLTSLPANERTNLQKDSGISCADNSSDILKSGFIVKGVDNGTPSNPSLPRDYPTDHYQQHEHLDDIPAEKSLEISVVCLENSVLRTGGIVEKPAINFATPDCKFRGVLLEEVINSPNNDAGTPNPKDSPFGLQSLFSEENMDVSIPHDGVVREQGEKMEVLSSDIETPVRELHDIGLATNASPVNKTQICDSQSSPICDEVHLNSIPSKLEPPDVFNQDHEVLCSEHIEDQALPGIPSSGFSEAVPIELPENETMLLEAADTSERLDEKLNPKPECDELEEHNLSCVKDAEDSFDTEFVKYSIFRFTENSQQMGLSNDQFFFENYTVQRRHSQRMHTHPYKRTYKSVFFFRVRAL</sequence>
<protein>
    <recommendedName>
        <fullName evidence="9">Major facilitator superfamily (MFS) profile domain-containing protein</fullName>
    </recommendedName>
</protein>
<dbReference type="InterPro" id="IPR036259">
    <property type="entry name" value="MFS_trans_sf"/>
</dbReference>
<keyword evidence="5 6" id="KW-0472">Membrane</keyword>
<dbReference type="PANTHER" id="PTHR23504">
    <property type="entry name" value="MAJOR FACILITATOR SUPERFAMILY DOMAIN-CONTAINING PROTEIN 10"/>
    <property type="match status" value="1"/>
</dbReference>
<feature type="transmembrane region" description="Helical" evidence="6">
    <location>
        <begin position="197"/>
        <end position="217"/>
    </location>
</feature>
<evidence type="ECO:0008006" key="9">
    <source>
        <dbReference type="Google" id="ProtNLM"/>
    </source>
</evidence>
<evidence type="ECO:0000256" key="6">
    <source>
        <dbReference type="SAM" id="Phobius"/>
    </source>
</evidence>
<feature type="transmembrane region" description="Helical" evidence="6">
    <location>
        <begin position="169"/>
        <end position="191"/>
    </location>
</feature>
<dbReference type="Pfam" id="PF07690">
    <property type="entry name" value="MFS_1"/>
    <property type="match status" value="1"/>
</dbReference>
<dbReference type="Proteomes" id="UP000032180">
    <property type="component" value="Chromosome 12"/>
</dbReference>
<feature type="transmembrane region" description="Helical" evidence="6">
    <location>
        <begin position="61"/>
        <end position="81"/>
    </location>
</feature>
<reference evidence="8" key="2">
    <citation type="submission" date="2013-12" db="EMBL/GenBank/DDBJ databases">
        <authorList>
            <person name="Yu Y."/>
            <person name="Lee S."/>
            <person name="de Baynast K."/>
            <person name="Wissotski M."/>
            <person name="Liu L."/>
            <person name="Talag J."/>
            <person name="Goicoechea J."/>
            <person name="Angelova A."/>
            <person name="Jetty R."/>
            <person name="Kudrna D."/>
            <person name="Golser W."/>
            <person name="Rivera L."/>
            <person name="Zhang J."/>
            <person name="Wing R."/>
        </authorList>
    </citation>
    <scope>NUCLEOTIDE SEQUENCE</scope>
</reference>
<reference evidence="7" key="3">
    <citation type="submission" date="2015-04" db="UniProtKB">
        <authorList>
            <consortium name="EnsemblPlants"/>
        </authorList>
    </citation>
    <scope>IDENTIFICATION</scope>
</reference>
<evidence type="ECO:0000256" key="5">
    <source>
        <dbReference type="ARBA" id="ARBA00023136"/>
    </source>
</evidence>
<keyword evidence="4 6" id="KW-1133">Transmembrane helix</keyword>
<reference evidence="7 8" key="1">
    <citation type="submission" date="2012-08" db="EMBL/GenBank/DDBJ databases">
        <title>Oryza genome evolution.</title>
        <authorList>
            <person name="Wing R.A."/>
        </authorList>
    </citation>
    <scope>NUCLEOTIDE SEQUENCE</scope>
</reference>
<dbReference type="eggNOG" id="KOG2615">
    <property type="taxonomic scope" value="Eukaryota"/>
</dbReference>
<proteinExistence type="predicted"/>
<evidence type="ECO:0000256" key="1">
    <source>
        <dbReference type="ARBA" id="ARBA00004141"/>
    </source>
</evidence>
<organism evidence="7 8">
    <name type="scientific">Leersia perrieri</name>
    <dbReference type="NCBI Taxonomy" id="77586"/>
    <lineage>
        <taxon>Eukaryota</taxon>
        <taxon>Viridiplantae</taxon>
        <taxon>Streptophyta</taxon>
        <taxon>Embryophyta</taxon>
        <taxon>Tracheophyta</taxon>
        <taxon>Spermatophyta</taxon>
        <taxon>Magnoliopsida</taxon>
        <taxon>Liliopsida</taxon>
        <taxon>Poales</taxon>
        <taxon>Poaceae</taxon>
        <taxon>BOP clade</taxon>
        <taxon>Oryzoideae</taxon>
        <taxon>Oryzeae</taxon>
        <taxon>Oryzinae</taxon>
        <taxon>Leersia</taxon>
    </lineage>
</organism>
<dbReference type="Gene3D" id="1.20.1250.20">
    <property type="entry name" value="MFS general substrate transporter like domains"/>
    <property type="match status" value="1"/>
</dbReference>
<dbReference type="HOGENOM" id="CLU_449310_0_0_1"/>
<dbReference type="GO" id="GO:0016020">
    <property type="term" value="C:membrane"/>
    <property type="evidence" value="ECO:0007669"/>
    <property type="project" value="UniProtKB-SubCell"/>
</dbReference>
<evidence type="ECO:0000313" key="7">
    <source>
        <dbReference type="EnsemblPlants" id="LPERR12G03770.3"/>
    </source>
</evidence>
<keyword evidence="8" id="KW-1185">Reference proteome</keyword>
<dbReference type="GO" id="GO:0022857">
    <property type="term" value="F:transmembrane transporter activity"/>
    <property type="evidence" value="ECO:0007669"/>
    <property type="project" value="InterPro"/>
</dbReference>
<evidence type="ECO:0000313" key="8">
    <source>
        <dbReference type="Proteomes" id="UP000032180"/>
    </source>
</evidence>
<evidence type="ECO:0000256" key="2">
    <source>
        <dbReference type="ARBA" id="ARBA00022448"/>
    </source>
</evidence>
<dbReference type="SUPFAM" id="SSF103473">
    <property type="entry name" value="MFS general substrate transporter"/>
    <property type="match status" value="1"/>
</dbReference>
<dbReference type="AlphaFoldDB" id="A0A0D9XX86"/>
<dbReference type="Gramene" id="LPERR12G03770.3">
    <property type="protein sequence ID" value="LPERR12G03770.3"/>
    <property type="gene ID" value="LPERR12G03770"/>
</dbReference>
<keyword evidence="2" id="KW-0813">Transport</keyword>
<accession>A0A0D9XX86</accession>